<dbReference type="InterPro" id="IPR051464">
    <property type="entry name" value="Peptidase_M42_aminopept"/>
</dbReference>
<dbReference type="Gene3D" id="2.40.30.40">
    <property type="entry name" value="Peptidase M42, domain 2"/>
    <property type="match status" value="1"/>
</dbReference>
<evidence type="ECO:0000256" key="6">
    <source>
        <dbReference type="PIRNR" id="PIRNR001123"/>
    </source>
</evidence>
<evidence type="ECO:0000313" key="9">
    <source>
        <dbReference type="EMBL" id="SHM74868.1"/>
    </source>
</evidence>
<dbReference type="STRING" id="447595.SAMN05660826_01850"/>
<dbReference type="InterPro" id="IPR008007">
    <property type="entry name" value="Peptidase_M42"/>
</dbReference>
<dbReference type="GO" id="GO:0046872">
    <property type="term" value="F:metal ion binding"/>
    <property type="evidence" value="ECO:0007669"/>
    <property type="project" value="UniProtKB-UniRule"/>
</dbReference>
<dbReference type="EMBL" id="FRCR01000011">
    <property type="protein sequence ID" value="SHM74868.1"/>
    <property type="molecule type" value="Genomic_DNA"/>
</dbReference>
<dbReference type="Gene3D" id="3.40.630.10">
    <property type="entry name" value="Zn peptidases"/>
    <property type="match status" value="1"/>
</dbReference>
<evidence type="ECO:0000256" key="1">
    <source>
        <dbReference type="ARBA" id="ARBA00006272"/>
    </source>
</evidence>
<feature type="active site" description="Proton acceptor" evidence="7">
    <location>
        <position position="206"/>
    </location>
</feature>
<keyword evidence="10" id="KW-1185">Reference proteome</keyword>
<dbReference type="Proteomes" id="UP000184375">
    <property type="component" value="Unassembled WGS sequence"/>
</dbReference>
<protein>
    <submittedName>
        <fullName evidence="9">Endoglucanase</fullName>
    </submittedName>
</protein>
<dbReference type="Pfam" id="PF05343">
    <property type="entry name" value="Peptidase_M42"/>
    <property type="match status" value="1"/>
</dbReference>
<dbReference type="PANTHER" id="PTHR32481:SF0">
    <property type="entry name" value="AMINOPEPTIDASE YPDE-RELATED"/>
    <property type="match status" value="1"/>
</dbReference>
<dbReference type="PIRSF" id="PIRSF001123">
    <property type="entry name" value="PepA_GA"/>
    <property type="match status" value="1"/>
</dbReference>
<evidence type="ECO:0000256" key="7">
    <source>
        <dbReference type="PIRSR" id="PIRSR001123-1"/>
    </source>
</evidence>
<dbReference type="GO" id="GO:0006508">
    <property type="term" value="P:proteolysis"/>
    <property type="evidence" value="ECO:0007669"/>
    <property type="project" value="UniProtKB-KW"/>
</dbReference>
<dbReference type="PANTHER" id="PTHR32481">
    <property type="entry name" value="AMINOPEPTIDASE"/>
    <property type="match status" value="1"/>
</dbReference>
<dbReference type="InterPro" id="IPR023367">
    <property type="entry name" value="Peptidase_M42_dom2"/>
</dbReference>
<keyword evidence="5" id="KW-0378">Hydrolase</keyword>
<evidence type="ECO:0000256" key="5">
    <source>
        <dbReference type="ARBA" id="ARBA00022801"/>
    </source>
</evidence>
<gene>
    <name evidence="9" type="ORF">SAMN05660826_01850</name>
</gene>
<feature type="binding site" evidence="8">
    <location>
        <position position="174"/>
    </location>
    <ligand>
        <name>Zn(2+)</name>
        <dbReference type="ChEBI" id="CHEBI:29105"/>
        <label>2</label>
    </ligand>
</feature>
<feature type="binding site" evidence="8">
    <location>
        <position position="64"/>
    </location>
    <ligand>
        <name>Zn(2+)</name>
        <dbReference type="ChEBI" id="CHEBI:29105"/>
        <label>1</label>
    </ligand>
</feature>
<proteinExistence type="inferred from homology"/>
<keyword evidence="4 8" id="KW-0479">Metal-binding</keyword>
<dbReference type="AlphaFoldDB" id="A0A1M7LBA9"/>
<sequence>MKLKETLVELLSAEMPSGFEFKTNSYLVEIFKKYCDDVRVDKLGNVIGRKGPGNAKVKIMLAAHMDEIGLMVKQIDERGFIRFSYIGGIDHRILPAQEVIIHGREKILGVIGSKPPHIQEPEERNKALKSEDMFIDTGLSAERVKQLVRIGDVITFKRKPVELLNGCFAGNALDDRAGLAAIICCLEELDKLQFSTEVYAVATVQEEVGLRGAIVSTYHLCPDIGVAVDVCHGNMADVAEEETQKLGKGPAIALGPNIHPKLYERLKNIAEDYNIPYQLNPEPSATGTDAWAMQITREGIPTALISIPLRYMHTSVETLNMEDIKLSGRLLALFISSLDENFVEGLKCY</sequence>
<evidence type="ECO:0000313" key="10">
    <source>
        <dbReference type="Proteomes" id="UP000184375"/>
    </source>
</evidence>
<feature type="binding site" evidence="8">
    <location>
        <position position="207"/>
    </location>
    <ligand>
        <name>Zn(2+)</name>
        <dbReference type="ChEBI" id="CHEBI:29105"/>
        <label>2</label>
    </ligand>
</feature>
<dbReference type="RefSeq" id="WP_073257767.1">
    <property type="nucleotide sequence ID" value="NZ_FRCR01000011.1"/>
</dbReference>
<keyword evidence="3" id="KW-0645">Protease</keyword>
<accession>A0A1M7LBA9</accession>
<keyword evidence="2" id="KW-0031">Aminopeptidase</keyword>
<name>A0A1M7LBA9_9FIRM</name>
<comment type="similarity">
    <text evidence="1 6">Belongs to the peptidase M42 family.</text>
</comment>
<dbReference type="SUPFAM" id="SSF53187">
    <property type="entry name" value="Zn-dependent exopeptidases"/>
    <property type="match status" value="1"/>
</dbReference>
<dbReference type="SUPFAM" id="SSF101821">
    <property type="entry name" value="Aminopeptidase/glucanase lid domain"/>
    <property type="match status" value="1"/>
</dbReference>
<feature type="binding site" evidence="8">
    <location>
        <position position="174"/>
    </location>
    <ligand>
        <name>Zn(2+)</name>
        <dbReference type="ChEBI" id="CHEBI:29105"/>
        <label>1</label>
    </ligand>
</feature>
<evidence type="ECO:0000256" key="3">
    <source>
        <dbReference type="ARBA" id="ARBA00022670"/>
    </source>
</evidence>
<feature type="binding site" evidence="8">
    <location>
        <position position="229"/>
    </location>
    <ligand>
        <name>Zn(2+)</name>
        <dbReference type="ChEBI" id="CHEBI:29105"/>
        <label>1</label>
    </ligand>
</feature>
<dbReference type="CDD" id="cd05656">
    <property type="entry name" value="M42_Frv"/>
    <property type="match status" value="1"/>
</dbReference>
<feature type="binding site" evidence="8">
    <location>
        <position position="313"/>
    </location>
    <ligand>
        <name>Zn(2+)</name>
        <dbReference type="ChEBI" id="CHEBI:29105"/>
        <label>2</label>
    </ligand>
</feature>
<dbReference type="OrthoDB" id="9772053at2"/>
<evidence type="ECO:0000256" key="2">
    <source>
        <dbReference type="ARBA" id="ARBA00022438"/>
    </source>
</evidence>
<comment type="cofactor">
    <cofactor evidence="8">
        <name>a divalent metal cation</name>
        <dbReference type="ChEBI" id="CHEBI:60240"/>
    </cofactor>
    <text evidence="8">Binds 2 divalent metal cations per subunit.</text>
</comment>
<dbReference type="GO" id="GO:0004177">
    <property type="term" value="F:aminopeptidase activity"/>
    <property type="evidence" value="ECO:0007669"/>
    <property type="project" value="UniProtKB-UniRule"/>
</dbReference>
<organism evidence="9 10">
    <name type="scientific">Caldanaerovirga acetigignens</name>
    <dbReference type="NCBI Taxonomy" id="447595"/>
    <lineage>
        <taxon>Bacteria</taxon>
        <taxon>Bacillati</taxon>
        <taxon>Bacillota</taxon>
        <taxon>Clostridia</taxon>
        <taxon>Thermosediminibacterales</taxon>
        <taxon>Thermosediminibacteraceae</taxon>
        <taxon>Caldanaerovirga</taxon>
    </lineage>
</organism>
<reference evidence="10" key="1">
    <citation type="submission" date="2016-11" db="EMBL/GenBank/DDBJ databases">
        <authorList>
            <person name="Varghese N."/>
            <person name="Submissions S."/>
        </authorList>
    </citation>
    <scope>NUCLEOTIDE SEQUENCE [LARGE SCALE GENOMIC DNA]</scope>
    <source>
        <strain evidence="10">DSM 18802</strain>
    </source>
</reference>
<evidence type="ECO:0000256" key="8">
    <source>
        <dbReference type="PIRSR" id="PIRSR001123-2"/>
    </source>
</evidence>
<evidence type="ECO:0000256" key="4">
    <source>
        <dbReference type="ARBA" id="ARBA00022723"/>
    </source>
</evidence>